<name>A0A062VLE1_9PROT</name>
<gene>
    <name evidence="1" type="ORF">HPO_08489</name>
</gene>
<accession>A0A062VLE1</accession>
<dbReference type="InterPro" id="IPR021335">
    <property type="entry name" value="DUF2948"/>
</dbReference>
<dbReference type="AlphaFoldDB" id="A0A062VLE1"/>
<reference evidence="1 2" key="1">
    <citation type="journal article" date="2014" name="Antonie Van Leeuwenhoek">
        <title>Hyphomonas beringensis sp. nov. and Hyphomonas chukchiensis sp. nov., isolated from surface seawater of the Bering Sea and Chukchi Sea.</title>
        <authorList>
            <person name="Li C."/>
            <person name="Lai Q."/>
            <person name="Li G."/>
            <person name="Dong C."/>
            <person name="Wang J."/>
            <person name="Liao Y."/>
            <person name="Shao Z."/>
        </authorList>
    </citation>
    <scope>NUCLEOTIDE SEQUENCE [LARGE SCALE GENOMIC DNA]</scope>
    <source>
        <strain evidence="1 2">PS728</strain>
    </source>
</reference>
<keyword evidence="2" id="KW-1185">Reference proteome</keyword>
<proteinExistence type="predicted"/>
<dbReference type="PATRIC" id="fig|1280954.3.peg.1722"/>
<sequence length="164" mass="18411">MNKFKAKVPLGEPMTDPKPLRLFTEEAEDLKIIAAAVQDSVVKAGNLKYEQKHRRFSLEINRYRWETAPTRKGQPGERVRSILGFDGVMAVKTRGITKADPELILSLLNIEFAPDAEPPGGKVTLLFAGDGELELTVEAVDATLLDSDYVWPTRNLPSHERRKR</sequence>
<dbReference type="Proteomes" id="UP000027100">
    <property type="component" value="Unassembled WGS sequence"/>
</dbReference>
<evidence type="ECO:0000313" key="1">
    <source>
        <dbReference type="EMBL" id="KCZ98924.1"/>
    </source>
</evidence>
<organism evidence="1 2">
    <name type="scientific">Hyphomonas polymorpha PS728</name>
    <dbReference type="NCBI Taxonomy" id="1280954"/>
    <lineage>
        <taxon>Bacteria</taxon>
        <taxon>Pseudomonadati</taxon>
        <taxon>Pseudomonadota</taxon>
        <taxon>Alphaproteobacteria</taxon>
        <taxon>Hyphomonadales</taxon>
        <taxon>Hyphomonadaceae</taxon>
        <taxon>Hyphomonas</taxon>
    </lineage>
</organism>
<dbReference type="STRING" id="1280954.HPO_08489"/>
<comment type="caution">
    <text evidence="1">The sequence shown here is derived from an EMBL/GenBank/DDBJ whole genome shotgun (WGS) entry which is preliminary data.</text>
</comment>
<protein>
    <recommendedName>
        <fullName evidence="3">DUF2948 domain-containing protein</fullName>
    </recommendedName>
</protein>
<evidence type="ECO:0008006" key="3">
    <source>
        <dbReference type="Google" id="ProtNLM"/>
    </source>
</evidence>
<dbReference type="eggNOG" id="ENOG5032SGB">
    <property type="taxonomic scope" value="Bacteria"/>
</dbReference>
<dbReference type="Pfam" id="PF11164">
    <property type="entry name" value="DUF2948"/>
    <property type="match status" value="1"/>
</dbReference>
<evidence type="ECO:0000313" key="2">
    <source>
        <dbReference type="Proteomes" id="UP000027100"/>
    </source>
</evidence>
<dbReference type="RefSeq" id="WP_084324240.1">
    <property type="nucleotide sequence ID" value="NZ_ARYM01000008.1"/>
</dbReference>
<dbReference type="EMBL" id="ARYM01000008">
    <property type="protein sequence ID" value="KCZ98924.1"/>
    <property type="molecule type" value="Genomic_DNA"/>
</dbReference>
<dbReference type="OrthoDB" id="9806367at2"/>